<dbReference type="PANTHER" id="PTHR11845:SF13">
    <property type="entry name" value="5'-DEOXYNUCLEOTIDASE HDDC2"/>
    <property type="match status" value="1"/>
</dbReference>
<comment type="catalytic activity">
    <reaction evidence="1">
        <text>a 2'-deoxyribonucleoside 5'-phosphate + H2O = a 2'-deoxyribonucleoside + phosphate</text>
        <dbReference type="Rhea" id="RHEA:36167"/>
        <dbReference type="ChEBI" id="CHEBI:15377"/>
        <dbReference type="ChEBI" id="CHEBI:18274"/>
        <dbReference type="ChEBI" id="CHEBI:43474"/>
        <dbReference type="ChEBI" id="CHEBI:65317"/>
        <dbReference type="EC" id="3.1.3.89"/>
    </reaction>
</comment>
<comment type="subunit">
    <text evidence="4">Homodimer.</text>
</comment>
<dbReference type="Pfam" id="PF13023">
    <property type="entry name" value="HD_3"/>
    <property type="match status" value="1"/>
</dbReference>
<evidence type="ECO:0000256" key="5">
    <source>
        <dbReference type="ARBA" id="ARBA00012964"/>
    </source>
</evidence>
<keyword evidence="7 10" id="KW-0378">Hydrolase</keyword>
<gene>
    <name evidence="10" type="ORF">GCM10009039_02010</name>
</gene>
<evidence type="ECO:0000313" key="11">
    <source>
        <dbReference type="Proteomes" id="UP000607197"/>
    </source>
</evidence>
<evidence type="ECO:0000256" key="3">
    <source>
        <dbReference type="ARBA" id="ARBA00001941"/>
    </source>
</evidence>
<evidence type="ECO:0000256" key="7">
    <source>
        <dbReference type="ARBA" id="ARBA00022801"/>
    </source>
</evidence>
<name>A0A830F7I1_9EURY</name>
<reference evidence="10" key="2">
    <citation type="submission" date="2020-09" db="EMBL/GenBank/DDBJ databases">
        <authorList>
            <person name="Sun Q."/>
            <person name="Ohkuma M."/>
        </authorList>
    </citation>
    <scope>NUCLEOTIDE SEQUENCE</scope>
    <source>
        <strain evidence="10">JCM 19596</strain>
    </source>
</reference>
<dbReference type="Proteomes" id="UP000607197">
    <property type="component" value="Unassembled WGS sequence"/>
</dbReference>
<evidence type="ECO:0000256" key="1">
    <source>
        <dbReference type="ARBA" id="ARBA00001638"/>
    </source>
</evidence>
<dbReference type="OrthoDB" id="46088at2157"/>
<dbReference type="SMART" id="SM00471">
    <property type="entry name" value="HDc"/>
    <property type="match status" value="1"/>
</dbReference>
<dbReference type="AlphaFoldDB" id="A0A830F7I1"/>
<evidence type="ECO:0000256" key="4">
    <source>
        <dbReference type="ARBA" id="ARBA00011738"/>
    </source>
</evidence>
<dbReference type="EC" id="3.1.3.89" evidence="5"/>
<dbReference type="InterPro" id="IPR006674">
    <property type="entry name" value="HD_domain"/>
</dbReference>
<proteinExistence type="predicted"/>
<dbReference type="PANTHER" id="PTHR11845">
    <property type="entry name" value="5'-DEOXYNUCLEOTIDASE HDDC2"/>
    <property type="match status" value="1"/>
</dbReference>
<evidence type="ECO:0000256" key="2">
    <source>
        <dbReference type="ARBA" id="ARBA00001936"/>
    </source>
</evidence>
<evidence type="ECO:0000313" key="10">
    <source>
        <dbReference type="EMBL" id="GGL47295.1"/>
    </source>
</evidence>
<dbReference type="EMBL" id="BMPG01000001">
    <property type="protein sequence ID" value="GGL47295.1"/>
    <property type="molecule type" value="Genomic_DNA"/>
</dbReference>
<accession>A0A830F7I1</accession>
<comment type="cofactor">
    <cofactor evidence="3">
        <name>Co(2+)</name>
        <dbReference type="ChEBI" id="CHEBI:48828"/>
    </cofactor>
</comment>
<feature type="domain" description="HD/PDEase" evidence="9">
    <location>
        <begin position="29"/>
        <end position="150"/>
    </location>
</feature>
<dbReference type="Gene3D" id="1.10.3210.10">
    <property type="entry name" value="Hypothetical protein af1432"/>
    <property type="match status" value="1"/>
</dbReference>
<feature type="compositionally biased region" description="Basic and acidic residues" evidence="8">
    <location>
        <begin position="88"/>
        <end position="98"/>
    </location>
</feature>
<evidence type="ECO:0000256" key="8">
    <source>
        <dbReference type="SAM" id="MobiDB-lite"/>
    </source>
</evidence>
<dbReference type="GO" id="GO:0002953">
    <property type="term" value="F:5'-deoxynucleotidase activity"/>
    <property type="evidence" value="ECO:0007669"/>
    <property type="project" value="UniProtKB-EC"/>
</dbReference>
<sequence length="206" mass="22864">MTDELERLLEVAALKDETRTGWALRGVANPESVAAHTWGVATLCLLYADEAGVDPDAACAMAVVHDLAEARTGDVPTRAADVEDGGASEEREGKEAREREAMAGLLDPFEGEGIRERWEAYEARDTALARFVKDMDLVDTCLQAVRYEREGRYPKDEANEHFDEYEDLDEFFATTAPRLRTGVGERLFEAAKTAYEAEIGRECRLG</sequence>
<reference evidence="10" key="1">
    <citation type="journal article" date="2014" name="Int. J. Syst. Evol. Microbiol.">
        <title>Complete genome sequence of Corynebacterium casei LMG S-19264T (=DSM 44701T), isolated from a smear-ripened cheese.</title>
        <authorList>
            <consortium name="US DOE Joint Genome Institute (JGI-PGF)"/>
            <person name="Walter F."/>
            <person name="Albersmeier A."/>
            <person name="Kalinowski J."/>
            <person name="Ruckert C."/>
        </authorList>
    </citation>
    <scope>NUCLEOTIDE SEQUENCE</scope>
    <source>
        <strain evidence="10">JCM 19596</strain>
    </source>
</reference>
<evidence type="ECO:0000259" key="9">
    <source>
        <dbReference type="SMART" id="SM00471"/>
    </source>
</evidence>
<dbReference type="InterPro" id="IPR003607">
    <property type="entry name" value="HD/PDEase_dom"/>
</dbReference>
<evidence type="ECO:0000256" key="6">
    <source>
        <dbReference type="ARBA" id="ARBA00022723"/>
    </source>
</evidence>
<keyword evidence="6" id="KW-0479">Metal-binding</keyword>
<dbReference type="InterPro" id="IPR039356">
    <property type="entry name" value="YfbR/HDDC2"/>
</dbReference>
<protein>
    <recommendedName>
        <fullName evidence="5">5'-deoxynucleotidase</fullName>
        <ecNumber evidence="5">3.1.3.89</ecNumber>
    </recommendedName>
</protein>
<comment type="cofactor">
    <cofactor evidence="2">
        <name>Mn(2+)</name>
        <dbReference type="ChEBI" id="CHEBI:29035"/>
    </cofactor>
</comment>
<dbReference type="SUPFAM" id="SSF109604">
    <property type="entry name" value="HD-domain/PDEase-like"/>
    <property type="match status" value="1"/>
</dbReference>
<dbReference type="GO" id="GO:0046872">
    <property type="term" value="F:metal ion binding"/>
    <property type="evidence" value="ECO:0007669"/>
    <property type="project" value="UniProtKB-KW"/>
</dbReference>
<dbReference type="RefSeq" id="WP_188974938.1">
    <property type="nucleotide sequence ID" value="NZ_BMPG01000001.1"/>
</dbReference>
<feature type="region of interest" description="Disordered" evidence="8">
    <location>
        <begin position="75"/>
        <end position="98"/>
    </location>
</feature>
<organism evidence="10 11">
    <name type="scientific">Halocalculus aciditolerans</name>
    <dbReference type="NCBI Taxonomy" id="1383812"/>
    <lineage>
        <taxon>Archaea</taxon>
        <taxon>Methanobacteriati</taxon>
        <taxon>Methanobacteriota</taxon>
        <taxon>Stenosarchaea group</taxon>
        <taxon>Halobacteria</taxon>
        <taxon>Halobacteriales</taxon>
        <taxon>Halobacteriaceae</taxon>
        <taxon>Halocalculus</taxon>
    </lineage>
</organism>
<comment type="caution">
    <text evidence="10">The sequence shown here is derived from an EMBL/GenBank/DDBJ whole genome shotgun (WGS) entry which is preliminary data.</text>
</comment>
<dbReference type="GO" id="GO:0005737">
    <property type="term" value="C:cytoplasm"/>
    <property type="evidence" value="ECO:0007669"/>
    <property type="project" value="TreeGrafter"/>
</dbReference>
<keyword evidence="11" id="KW-1185">Reference proteome</keyword>